<dbReference type="OrthoDB" id="2082405at2"/>
<dbReference type="EMBL" id="FUZQ01000001">
    <property type="protein sequence ID" value="SKC36196.1"/>
    <property type="molecule type" value="Genomic_DNA"/>
</dbReference>
<dbReference type="STRING" id="526729.SAMN04324258_0251"/>
<keyword evidence="1" id="KW-0175">Coiled coil</keyword>
<dbReference type="RefSeq" id="WP_079569932.1">
    <property type="nucleotide sequence ID" value="NZ_FUZQ01000001.1"/>
</dbReference>
<keyword evidence="3" id="KW-0808">Transferase</keyword>
<dbReference type="InterPro" id="IPR007345">
    <property type="entry name" value="Polysacch_pyruvyl_Trfase"/>
</dbReference>
<evidence type="ECO:0000256" key="1">
    <source>
        <dbReference type="SAM" id="Coils"/>
    </source>
</evidence>
<feature type="coiled-coil region" evidence="1">
    <location>
        <begin position="47"/>
        <end position="81"/>
    </location>
</feature>
<keyword evidence="4" id="KW-1185">Reference proteome</keyword>
<dbReference type="PANTHER" id="PTHR36836">
    <property type="entry name" value="COLANIC ACID BIOSYNTHESIS PROTEIN WCAK"/>
    <property type="match status" value="1"/>
</dbReference>
<organism evidence="3 4">
    <name type="scientific">Krasilnikoviella flava</name>
    <dbReference type="NCBI Taxonomy" id="526729"/>
    <lineage>
        <taxon>Bacteria</taxon>
        <taxon>Bacillati</taxon>
        <taxon>Actinomycetota</taxon>
        <taxon>Actinomycetes</taxon>
        <taxon>Micrococcales</taxon>
        <taxon>Promicromonosporaceae</taxon>
        <taxon>Krasilnikoviella</taxon>
    </lineage>
</organism>
<proteinExistence type="predicted"/>
<gene>
    <name evidence="3" type="ORF">SAMN04324258_0251</name>
</gene>
<feature type="domain" description="Polysaccharide pyruvyl transferase" evidence="2">
    <location>
        <begin position="293"/>
        <end position="568"/>
    </location>
</feature>
<evidence type="ECO:0000313" key="4">
    <source>
        <dbReference type="Proteomes" id="UP000189777"/>
    </source>
</evidence>
<dbReference type="Proteomes" id="UP000189777">
    <property type="component" value="Unassembled WGS sequence"/>
</dbReference>
<protein>
    <submittedName>
        <fullName evidence="3">Polysaccharide pyruvyl transferase</fullName>
    </submittedName>
</protein>
<dbReference type="Pfam" id="PF04230">
    <property type="entry name" value="PS_pyruv_trans"/>
    <property type="match status" value="1"/>
</dbReference>
<dbReference type="GO" id="GO:0016740">
    <property type="term" value="F:transferase activity"/>
    <property type="evidence" value="ECO:0007669"/>
    <property type="project" value="UniProtKB-KW"/>
</dbReference>
<accession>A0A1T5IAI5</accession>
<evidence type="ECO:0000313" key="3">
    <source>
        <dbReference type="EMBL" id="SKC36196.1"/>
    </source>
</evidence>
<evidence type="ECO:0000259" key="2">
    <source>
        <dbReference type="Pfam" id="PF04230"/>
    </source>
</evidence>
<sequence>MVATSHGAPSGGRPAEILRRLVRPVVRRLDGRVRRLARQELEGTASSADLAHARAALEAEAEKLQGELADLRDQARSLSAREQALAAGLEEERARAEGLRATLSAHAATTAALGVVAEERLARLALAGHPLPPGLVDVYLAALRPLPEPTARLAVARERAVALAAEADHRAALDVLAEVADEPGFLDYATVFQVAELLRATSRYDAARDVARLAGTGPRARTRAALVRAQTSWITHDHVAGAAAARGALEIDPDHELARTWLRRHVEPVTPPPGDAPTGGIGHAALYLPEGGNFGDVALPHAVRQAVEAATGARPDWVPFHVHQVFDDERVEIANAQRALVVGGGGLFLPDTAPNGNSGWQWNVPRASLDRLDVPLHVFAVGYNLFRGQEFRTDLFRENVVALAEAATQLGLRNHGSIERIRELLPADLHDRVAYVPCPTTVLRHVHPEPPEGSAGSGRVYVNAAFDRGERRFAGGYPRFLEVMAGYVTALRERGAEVALTAHLDADERLAADLATAHGIDVPVVAMNGMTPDEGYRLYADASLVVGMRGHATMIPFGLGTPVLSLVSHPKMRYFLEDLGRPEWGFEVNAERLGDELLERSVDVLSREPEYRQDVSSLQADLWEHVRAAARRVIPPEHGTAPTDG</sequence>
<name>A0A1T5IAI5_9MICO</name>
<reference evidence="3 4" key="1">
    <citation type="submission" date="2017-02" db="EMBL/GenBank/DDBJ databases">
        <authorList>
            <person name="Peterson S.W."/>
        </authorList>
    </citation>
    <scope>NUCLEOTIDE SEQUENCE [LARGE SCALE GENOMIC DNA]</scope>
    <source>
        <strain evidence="3 4">DSM 21481</strain>
    </source>
</reference>
<dbReference type="AlphaFoldDB" id="A0A1T5IAI5"/>
<dbReference type="PANTHER" id="PTHR36836:SF1">
    <property type="entry name" value="COLANIC ACID BIOSYNTHESIS PROTEIN WCAK"/>
    <property type="match status" value="1"/>
</dbReference>